<evidence type="ECO:0000256" key="2">
    <source>
        <dbReference type="SAM" id="SignalP"/>
    </source>
</evidence>
<keyword evidence="2" id="KW-0732">Signal</keyword>
<dbReference type="PANTHER" id="PTHR33286">
    <property type="entry name" value="BIFUNCTIONAL INHIBITOR/LIPID-TRANSFER PROTEIN/SEED STORAGE 2S ALBUMIN SUPERFAMILY PROTEIN"/>
    <property type="match status" value="1"/>
</dbReference>
<feature type="signal peptide" evidence="2">
    <location>
        <begin position="1"/>
        <end position="26"/>
    </location>
</feature>
<accession>A0A0A8ZR63</accession>
<name>A0A0A8ZR63_ARUDO</name>
<feature type="chain" id="PRO_5002060042" description="Bifunctional inhibitor/plant lipid transfer protein/seed storage helical domain-containing protein" evidence="2">
    <location>
        <begin position="27"/>
        <end position="121"/>
    </location>
</feature>
<sequence>MSQLSSAGSLAATLLFLLAAAAAVAAAGSGLPSPLVGAPACQNDIDKLQTTCLQYVQKDGPKVRPSPDCCSSMKALGTAEVPCVREYLGSPPPGRRLAWRRCSTSPSSVASPSPGTAEVPR</sequence>
<dbReference type="PANTHER" id="PTHR33286:SF31">
    <property type="entry name" value="OS10G0148000 PROTEIN"/>
    <property type="match status" value="1"/>
</dbReference>
<feature type="region of interest" description="Disordered" evidence="1">
    <location>
        <begin position="90"/>
        <end position="121"/>
    </location>
</feature>
<organism evidence="4">
    <name type="scientific">Arundo donax</name>
    <name type="common">Giant reed</name>
    <name type="synonym">Donax arundinaceus</name>
    <dbReference type="NCBI Taxonomy" id="35708"/>
    <lineage>
        <taxon>Eukaryota</taxon>
        <taxon>Viridiplantae</taxon>
        <taxon>Streptophyta</taxon>
        <taxon>Embryophyta</taxon>
        <taxon>Tracheophyta</taxon>
        <taxon>Spermatophyta</taxon>
        <taxon>Magnoliopsida</taxon>
        <taxon>Liliopsida</taxon>
        <taxon>Poales</taxon>
        <taxon>Poaceae</taxon>
        <taxon>PACMAD clade</taxon>
        <taxon>Arundinoideae</taxon>
        <taxon>Arundineae</taxon>
        <taxon>Arundo</taxon>
    </lineage>
</organism>
<feature type="compositionally biased region" description="Low complexity" evidence="1">
    <location>
        <begin position="103"/>
        <end position="114"/>
    </location>
</feature>
<dbReference type="InterPro" id="IPR016140">
    <property type="entry name" value="Bifunc_inhib/LTP/seed_store"/>
</dbReference>
<protein>
    <recommendedName>
        <fullName evidence="3">Bifunctional inhibitor/plant lipid transfer protein/seed storage helical domain-containing protein</fullName>
    </recommendedName>
</protein>
<dbReference type="AlphaFoldDB" id="A0A0A8ZR63"/>
<proteinExistence type="predicted"/>
<evidence type="ECO:0000256" key="1">
    <source>
        <dbReference type="SAM" id="MobiDB-lite"/>
    </source>
</evidence>
<reference evidence="4" key="2">
    <citation type="journal article" date="2015" name="Data Brief">
        <title>Shoot transcriptome of the giant reed, Arundo donax.</title>
        <authorList>
            <person name="Barrero R.A."/>
            <person name="Guerrero F.D."/>
            <person name="Moolhuijzen P."/>
            <person name="Goolsby J.A."/>
            <person name="Tidwell J."/>
            <person name="Bellgard S.E."/>
            <person name="Bellgard M.I."/>
        </authorList>
    </citation>
    <scope>NUCLEOTIDE SEQUENCE</scope>
    <source>
        <tissue evidence="4">Shoot tissue taken approximately 20 cm above the soil surface</tissue>
    </source>
</reference>
<dbReference type="InterPro" id="IPR036312">
    <property type="entry name" value="Bifun_inhib/LTP/seed_sf"/>
</dbReference>
<evidence type="ECO:0000313" key="4">
    <source>
        <dbReference type="EMBL" id="JAD40148.1"/>
    </source>
</evidence>
<dbReference type="EMBL" id="GBRH01257747">
    <property type="protein sequence ID" value="JAD40148.1"/>
    <property type="molecule type" value="Transcribed_RNA"/>
</dbReference>
<reference evidence="4" key="1">
    <citation type="submission" date="2014-09" db="EMBL/GenBank/DDBJ databases">
        <authorList>
            <person name="Magalhaes I.L.F."/>
            <person name="Oliveira U."/>
            <person name="Santos F.R."/>
            <person name="Vidigal T.H.D.A."/>
            <person name="Brescovit A.D."/>
            <person name="Santos A.J."/>
        </authorList>
    </citation>
    <scope>NUCLEOTIDE SEQUENCE</scope>
    <source>
        <tissue evidence="4">Shoot tissue taken approximately 20 cm above the soil surface</tissue>
    </source>
</reference>
<dbReference type="SUPFAM" id="SSF47699">
    <property type="entry name" value="Bifunctional inhibitor/lipid-transfer protein/seed storage 2S albumin"/>
    <property type="match status" value="1"/>
</dbReference>
<dbReference type="Pfam" id="PF14368">
    <property type="entry name" value="LTP_2"/>
    <property type="match status" value="1"/>
</dbReference>
<feature type="domain" description="Bifunctional inhibitor/plant lipid transfer protein/seed storage helical" evidence="3">
    <location>
        <begin position="23"/>
        <end position="89"/>
    </location>
</feature>
<dbReference type="Gene3D" id="1.10.110.10">
    <property type="entry name" value="Plant lipid-transfer and hydrophobic proteins"/>
    <property type="match status" value="1"/>
</dbReference>
<evidence type="ECO:0000259" key="3">
    <source>
        <dbReference type="Pfam" id="PF14368"/>
    </source>
</evidence>